<evidence type="ECO:0000256" key="1">
    <source>
        <dbReference type="ARBA" id="ARBA00008645"/>
    </source>
</evidence>
<dbReference type="SUPFAM" id="SSF53474">
    <property type="entry name" value="alpha/beta-Hydrolases"/>
    <property type="match status" value="1"/>
</dbReference>
<comment type="caution">
    <text evidence="4">The sequence shown here is derived from an EMBL/GenBank/DDBJ whole genome shotgun (WGS) entry which is preliminary data.</text>
</comment>
<sequence length="301" mass="33405">MTERRDIEFPAEGPVTLRGWLFRPQGPGPHPAITMAHGFAGVKEHGLERFARFFAEAGFVVLVHDHRGFGASDGTPRFDIDPWVQIADWRRAISYLESRPEVDPQRIGLWGSSYAGGHAIVLGATDRRLRAVVAQVPTISGYQQSLRRVPPDQVATLEAQFIADDRAQFRGEPPAVQAVVSDDPAIPAAYRSPDAIAFYTQPTPDNVWHNVMTVRSSRAARMYEPGTWIDRISPTPLLMIVGLQDTVTVTDLALGAYERALEPKKLVTISGGHFNPYLDRFDQAAGAARDWFIEHLIQSEL</sequence>
<gene>
    <name evidence="4" type="ORF">BST13_30875</name>
</gene>
<dbReference type="Gene3D" id="1.10.10.800">
    <property type="match status" value="1"/>
</dbReference>
<keyword evidence="2 4" id="KW-0378">Hydrolase</keyword>
<evidence type="ECO:0000256" key="2">
    <source>
        <dbReference type="ARBA" id="ARBA00022801"/>
    </source>
</evidence>
<dbReference type="ESTHER" id="9myco-a0a1x0abb5">
    <property type="family name" value="Xaa-Pro-like_dom"/>
</dbReference>
<dbReference type="EMBL" id="MVHF01000046">
    <property type="protein sequence ID" value="ORA27324.1"/>
    <property type="molecule type" value="Genomic_DNA"/>
</dbReference>
<evidence type="ECO:0000313" key="5">
    <source>
        <dbReference type="Proteomes" id="UP000192448"/>
    </source>
</evidence>
<evidence type="ECO:0000259" key="3">
    <source>
        <dbReference type="Pfam" id="PF02129"/>
    </source>
</evidence>
<dbReference type="PANTHER" id="PTHR22946">
    <property type="entry name" value="DIENELACTONE HYDROLASE DOMAIN-CONTAINING PROTEIN-RELATED"/>
    <property type="match status" value="1"/>
</dbReference>
<dbReference type="Gene3D" id="3.40.50.1820">
    <property type="entry name" value="alpha/beta hydrolase"/>
    <property type="match status" value="1"/>
</dbReference>
<dbReference type="InterPro" id="IPR050261">
    <property type="entry name" value="FrsA_esterase"/>
</dbReference>
<dbReference type="OrthoDB" id="5902829at2"/>
<dbReference type="Proteomes" id="UP000192448">
    <property type="component" value="Unassembled WGS sequence"/>
</dbReference>
<comment type="similarity">
    <text evidence="1">Belongs to the AB hydrolase superfamily.</text>
</comment>
<dbReference type="InterPro" id="IPR000383">
    <property type="entry name" value="Xaa-Pro-like_dom"/>
</dbReference>
<organism evidence="4 5">
    <name type="scientific">Mycobacterium aquaticum</name>
    <dbReference type="NCBI Taxonomy" id="1927124"/>
    <lineage>
        <taxon>Bacteria</taxon>
        <taxon>Bacillati</taxon>
        <taxon>Actinomycetota</taxon>
        <taxon>Actinomycetes</taxon>
        <taxon>Mycobacteriales</taxon>
        <taxon>Mycobacteriaceae</taxon>
        <taxon>Mycobacterium</taxon>
    </lineage>
</organism>
<reference evidence="4 5" key="1">
    <citation type="submission" date="2017-02" db="EMBL/GenBank/DDBJ databases">
        <title>The new phylogeny of genus Mycobacterium.</title>
        <authorList>
            <person name="Tortoli E."/>
            <person name="Trovato A."/>
            <person name="Cirillo D.M."/>
        </authorList>
    </citation>
    <scope>NUCLEOTIDE SEQUENCE [LARGE SCALE GENOMIC DNA]</scope>
    <source>
        <strain evidence="4 5">RW6</strain>
    </source>
</reference>
<name>A0A1X0ABB5_9MYCO</name>
<dbReference type="STRING" id="1927124.BST13_30875"/>
<protein>
    <submittedName>
        <fullName evidence="4">Alpha/beta hydrolase</fullName>
    </submittedName>
</protein>
<evidence type="ECO:0000313" key="4">
    <source>
        <dbReference type="EMBL" id="ORA27324.1"/>
    </source>
</evidence>
<dbReference type="PANTHER" id="PTHR22946:SF9">
    <property type="entry name" value="POLYKETIDE TRANSFERASE AF380"/>
    <property type="match status" value="1"/>
</dbReference>
<dbReference type="RefSeq" id="WP_083168960.1">
    <property type="nucleotide sequence ID" value="NZ_MVHF01000046.1"/>
</dbReference>
<keyword evidence="5" id="KW-1185">Reference proteome</keyword>
<accession>A0A1X0ABB5</accession>
<dbReference type="GO" id="GO:0052689">
    <property type="term" value="F:carboxylic ester hydrolase activity"/>
    <property type="evidence" value="ECO:0007669"/>
    <property type="project" value="UniProtKB-ARBA"/>
</dbReference>
<dbReference type="AlphaFoldDB" id="A0A1X0ABB5"/>
<feature type="domain" description="Xaa-Pro dipeptidyl-peptidase-like" evidence="3">
    <location>
        <begin position="17"/>
        <end position="275"/>
    </location>
</feature>
<dbReference type="Pfam" id="PF02129">
    <property type="entry name" value="Peptidase_S15"/>
    <property type="match status" value="1"/>
</dbReference>
<proteinExistence type="inferred from homology"/>
<dbReference type="InterPro" id="IPR029058">
    <property type="entry name" value="AB_hydrolase_fold"/>
</dbReference>